<sequence length="127" mass="13715">MLTQPDALRRVGDRDVEEHDDQRTQVDLGARVERRATAERHHALAVEGVDHGGPLEVAEHRLAVLDEDVGDAASGPLDHDVVGVGERLVEQGGDQPADGRLAGAGRPDQHHAGRHHQVRRASGTFAR</sequence>
<dbReference type="EMBL" id="BSUZ01000001">
    <property type="protein sequence ID" value="GMA85120.1"/>
    <property type="molecule type" value="Genomic_DNA"/>
</dbReference>
<feature type="compositionally biased region" description="Basic and acidic residues" evidence="1">
    <location>
        <begin position="7"/>
        <end position="24"/>
    </location>
</feature>
<proteinExistence type="predicted"/>
<protein>
    <submittedName>
        <fullName evidence="2">Uncharacterized protein</fullName>
    </submittedName>
</protein>
<dbReference type="Proteomes" id="UP001157017">
    <property type="component" value="Unassembled WGS sequence"/>
</dbReference>
<feature type="region of interest" description="Disordered" evidence="1">
    <location>
        <begin position="1"/>
        <end position="24"/>
    </location>
</feature>
<feature type="region of interest" description="Disordered" evidence="1">
    <location>
        <begin position="90"/>
        <end position="127"/>
    </location>
</feature>
<accession>A0ABQ6JE69</accession>
<gene>
    <name evidence="2" type="ORF">GCM10025868_03700</name>
</gene>
<comment type="caution">
    <text evidence="2">The sequence shown here is derived from an EMBL/GenBank/DDBJ whole genome shotgun (WGS) entry which is preliminary data.</text>
</comment>
<evidence type="ECO:0000313" key="2">
    <source>
        <dbReference type="EMBL" id="GMA85120.1"/>
    </source>
</evidence>
<name>A0ABQ6JE69_9ACTN</name>
<keyword evidence="3" id="KW-1185">Reference proteome</keyword>
<organism evidence="2 3">
    <name type="scientific">Angustibacter aerolatus</name>
    <dbReference type="NCBI Taxonomy" id="1162965"/>
    <lineage>
        <taxon>Bacteria</taxon>
        <taxon>Bacillati</taxon>
        <taxon>Actinomycetota</taxon>
        <taxon>Actinomycetes</taxon>
        <taxon>Kineosporiales</taxon>
        <taxon>Kineosporiaceae</taxon>
    </lineage>
</organism>
<evidence type="ECO:0000256" key="1">
    <source>
        <dbReference type="SAM" id="MobiDB-lite"/>
    </source>
</evidence>
<reference evidence="3" key="1">
    <citation type="journal article" date="2019" name="Int. J. Syst. Evol. Microbiol.">
        <title>The Global Catalogue of Microorganisms (GCM) 10K type strain sequencing project: providing services to taxonomists for standard genome sequencing and annotation.</title>
        <authorList>
            <consortium name="The Broad Institute Genomics Platform"/>
            <consortium name="The Broad Institute Genome Sequencing Center for Infectious Disease"/>
            <person name="Wu L."/>
            <person name="Ma J."/>
        </authorList>
    </citation>
    <scope>NUCLEOTIDE SEQUENCE [LARGE SCALE GENOMIC DNA]</scope>
    <source>
        <strain evidence="3">NBRC 108730</strain>
    </source>
</reference>
<evidence type="ECO:0000313" key="3">
    <source>
        <dbReference type="Proteomes" id="UP001157017"/>
    </source>
</evidence>